<feature type="domain" description="SRCR" evidence="5">
    <location>
        <begin position="115"/>
        <end position="211"/>
    </location>
</feature>
<feature type="disulfide bond" evidence="4">
    <location>
        <begin position="373"/>
        <end position="383"/>
    </location>
</feature>
<feature type="domain" description="SRCR" evidence="5">
    <location>
        <begin position="511"/>
        <end position="611"/>
    </location>
</feature>
<sequence>MRSLDEQLTIFLHVTRCNGILLLRHQGQLGTVCTDAWGFPEAAVVCRELGCGAPLGAPREVPGPEIMAQPWLHGLTCQGNESSIQECALGAWGPQPCPHDWVPAVMCRGGLEVAIKLVGGRSPCAGIPGLEHSNQTLTSCDPQSVEAGTVLCKELGCGSMLQAPGPPPETEGPRKGQQFVICEGSEPTVLNCKINWANFKPCVSNGEVVCSVTSIKTGAGGMRKHVQAHPLGTVSVWAWWVYAHGSWHPEPQPQEQQEEWVRGSRLEPFSGLLSRRGNSDQCHGAQGSLEGWCELSVPTGHTEARLVGGEHSCAGRLEVRRGLTWGTVCDADLDLATAHVVCRELQCGAAVSTPKGAHFGQGSGLVWTEAFRCAGNESLLFHCPRGLGHQCGHGQDAGLRCSGEFRLVNGSSACEGRVELQVQGSWAPLCAAHWDLADATVLCHQLNCGNAVATPPGGHFGGGAAAIWPDQVHCAGTEPYLWRCPVSTLGAPACGPGDAAAAVCSGLPDALRLRDGQSRCDGRVEVALDGVWGRVLDEAWDLRGAAVVCRQLGCGAAERAYEAAAPARGAAPLGLSRVRCAGSEPRLTRCSVSAAPLVSAGASRDAGVVCSGSLQVRLAAGPGRCAGRVELLHAGEWGTVCDDGWDLRDAQVVCRQLGCGRALGAPGAAHFGAGAGRIWMDELACEGHEAALWRCPSRGWGRHDCGHKEDAGVLCSESVALRLRGGAGPCAGWLDVFHNGTWGAVCSHALKDASLSIICQQLDCGEQGWLENRPVHTSLGTSWVDNIQCRRLRSSMLWQCPSAPWHPHSCPHEEEVWITCAGTTTQDSREALNCSSMGSCPEEGELRLRGGADHCSGRVELWRSGSWGTVCDDSWDLADAEVVCRQLGCGRAVDALAGAAFGPGSGPVWLDEVLCWGSEASLWGCPAEPWGRGDCTHKEDAGVRCAGEQGLQPRCHHAPPVPAGVWLQPTVERFPLPILRVVLLGQYQWLRGPRTGGLPHLPSPGGLCDSLFVIAKVDGRGVA</sequence>
<dbReference type="PRINTS" id="PR00258">
    <property type="entry name" value="SPERACTRCPTR"/>
</dbReference>
<feature type="disulfide bond" evidence="4">
    <location>
        <begin position="182"/>
        <end position="192"/>
    </location>
</feature>
<feature type="disulfide bond" evidence="4">
    <location>
        <begin position="549"/>
        <end position="610"/>
    </location>
</feature>
<feature type="disulfide bond" evidence="4">
    <location>
        <begin position="641"/>
        <end position="705"/>
    </location>
</feature>
<evidence type="ECO:0000259" key="5">
    <source>
        <dbReference type="PROSITE" id="PS50287"/>
    </source>
</evidence>
<evidence type="ECO:0000256" key="3">
    <source>
        <dbReference type="ARBA" id="ARBA00023157"/>
    </source>
</evidence>
<proteinExistence type="predicted"/>
<evidence type="ECO:0000256" key="4">
    <source>
        <dbReference type="PROSITE-ProRule" id="PRU00196"/>
    </source>
</evidence>
<keyword evidence="1" id="KW-0732">Signal</keyword>
<feature type="disulfide bond" evidence="4">
    <location>
        <begin position="580"/>
        <end position="590"/>
    </location>
</feature>
<dbReference type="PROSITE" id="PS00420">
    <property type="entry name" value="SRCR_1"/>
    <property type="match status" value="2"/>
</dbReference>
<feature type="disulfide bond" evidence="4">
    <location>
        <begin position="430"/>
        <end position="494"/>
    </location>
</feature>
<dbReference type="PROSITE" id="PS50287">
    <property type="entry name" value="SRCR_2"/>
    <property type="match status" value="8"/>
</dbReference>
<dbReference type="InterPro" id="IPR036772">
    <property type="entry name" value="SRCR-like_dom_sf"/>
</dbReference>
<dbReference type="GO" id="GO:0005737">
    <property type="term" value="C:cytoplasm"/>
    <property type="evidence" value="ECO:0007669"/>
    <property type="project" value="Ensembl"/>
</dbReference>
<gene>
    <name evidence="6" type="primary">SCART1</name>
</gene>
<dbReference type="GeneTree" id="ENSGT00940000162139"/>
<dbReference type="PANTHER" id="PTHR19331">
    <property type="entry name" value="SCAVENGER RECEPTOR DOMAIN-CONTAINING"/>
    <property type="match status" value="1"/>
</dbReference>
<dbReference type="Proteomes" id="UP000694544">
    <property type="component" value="Unplaced"/>
</dbReference>
<dbReference type="SUPFAM" id="SSF56487">
    <property type="entry name" value="SRCR-like"/>
    <property type="match status" value="8"/>
</dbReference>
<dbReference type="PANTHER" id="PTHR19331:SF458">
    <property type="entry name" value="SCAVENGER RECEPTOR CYSTEINE-RICH DOMAIN-CONTAINING PROTEIN SCART1"/>
    <property type="match status" value="1"/>
</dbReference>
<dbReference type="GO" id="GO:0005903">
    <property type="term" value="C:brush border"/>
    <property type="evidence" value="ECO:0007669"/>
    <property type="project" value="Ensembl"/>
</dbReference>
<feature type="disulfide bond" evidence="4">
    <location>
        <begin position="871"/>
        <end position="935"/>
    </location>
</feature>
<evidence type="ECO:0000256" key="1">
    <source>
        <dbReference type="ARBA" id="ARBA00022729"/>
    </source>
</evidence>
<dbReference type="InterPro" id="IPR001190">
    <property type="entry name" value="SRCR"/>
</dbReference>
<feature type="disulfide bond" evidence="4">
    <location>
        <begin position="654"/>
        <end position="715"/>
    </location>
</feature>
<keyword evidence="7" id="KW-1185">Reference proteome</keyword>
<evidence type="ECO:0000256" key="2">
    <source>
        <dbReference type="ARBA" id="ARBA00022737"/>
    </source>
</evidence>
<feature type="domain" description="SRCR" evidence="5">
    <location>
        <begin position="1"/>
        <end position="108"/>
    </location>
</feature>
<dbReference type="Gene3D" id="3.10.250.10">
    <property type="entry name" value="SRCR-like domain"/>
    <property type="match status" value="8"/>
</dbReference>
<evidence type="ECO:0000313" key="6">
    <source>
        <dbReference type="Ensembl" id="ENSMMSP00000003095.1"/>
    </source>
</evidence>
<feature type="disulfide bond" evidence="4">
    <location>
        <begin position="443"/>
        <end position="504"/>
    </location>
</feature>
<keyword evidence="3 4" id="KW-1015">Disulfide bond</keyword>
<name>A0A8C6CMQ4_MOSMO</name>
<comment type="caution">
    <text evidence="4">Lacks conserved residue(s) required for the propagation of feature annotation.</text>
</comment>
<feature type="domain" description="SRCR" evidence="5">
    <location>
        <begin position="405"/>
        <end position="505"/>
    </location>
</feature>
<dbReference type="GO" id="GO:0016020">
    <property type="term" value="C:membrane"/>
    <property type="evidence" value="ECO:0007669"/>
    <property type="project" value="UniProtKB-SubCell"/>
</dbReference>
<feature type="disulfide bond" evidence="4">
    <location>
        <begin position="474"/>
        <end position="484"/>
    </location>
</feature>
<feature type="disulfide bond" evidence="4">
    <location>
        <begin position="915"/>
        <end position="925"/>
    </location>
</feature>
<feature type="disulfide bond" evidence="4">
    <location>
        <begin position="46"/>
        <end position="107"/>
    </location>
</feature>
<feature type="domain" description="SRCR" evidence="5">
    <location>
        <begin position="616"/>
        <end position="716"/>
    </location>
</feature>
<dbReference type="SMART" id="SM00202">
    <property type="entry name" value="SR"/>
    <property type="match status" value="8"/>
</dbReference>
<reference evidence="6" key="1">
    <citation type="submission" date="2025-08" db="UniProtKB">
        <authorList>
            <consortium name="Ensembl"/>
        </authorList>
    </citation>
    <scope>IDENTIFICATION</scope>
</reference>
<feature type="disulfide bond" evidence="4">
    <location>
        <begin position="77"/>
        <end position="87"/>
    </location>
</feature>
<reference evidence="6" key="2">
    <citation type="submission" date="2025-09" db="UniProtKB">
        <authorList>
            <consortium name="Ensembl"/>
        </authorList>
    </citation>
    <scope>IDENTIFICATION</scope>
</reference>
<feature type="disulfide bond" evidence="4">
    <location>
        <begin position="759"/>
        <end position="820"/>
    </location>
</feature>
<feature type="disulfide bond" evidence="4">
    <location>
        <begin position="746"/>
        <end position="810"/>
    </location>
</feature>
<feature type="disulfide bond" evidence="4">
    <location>
        <begin position="685"/>
        <end position="695"/>
    </location>
</feature>
<feature type="disulfide bond" evidence="4">
    <location>
        <begin position="33"/>
        <end position="97"/>
    </location>
</feature>
<accession>A0A8C6CMQ4</accession>
<evidence type="ECO:0000313" key="7">
    <source>
        <dbReference type="Proteomes" id="UP000694544"/>
    </source>
</evidence>
<feature type="domain" description="SRCR" evidence="5">
    <location>
        <begin position="304"/>
        <end position="402"/>
    </location>
</feature>
<dbReference type="AlphaFoldDB" id="A0A8C6CMQ4"/>
<dbReference type="Pfam" id="PF00530">
    <property type="entry name" value="SRCR"/>
    <property type="match status" value="8"/>
</dbReference>
<dbReference type="Ensembl" id="ENSMMST00000003373.1">
    <property type="protein sequence ID" value="ENSMMSP00000003095.1"/>
    <property type="gene ID" value="ENSMMSG00000002257.1"/>
</dbReference>
<feature type="disulfide bond" evidence="4">
    <location>
        <begin position="884"/>
        <end position="945"/>
    </location>
</feature>
<organism evidence="6 7">
    <name type="scientific">Moschus moschiferus</name>
    <name type="common">Siberian musk deer</name>
    <name type="synonym">Moschus sibiricus</name>
    <dbReference type="NCBI Taxonomy" id="68415"/>
    <lineage>
        <taxon>Eukaryota</taxon>
        <taxon>Metazoa</taxon>
        <taxon>Chordata</taxon>
        <taxon>Craniata</taxon>
        <taxon>Vertebrata</taxon>
        <taxon>Euteleostomi</taxon>
        <taxon>Mammalia</taxon>
        <taxon>Eutheria</taxon>
        <taxon>Laurasiatheria</taxon>
        <taxon>Artiodactyla</taxon>
        <taxon>Ruminantia</taxon>
        <taxon>Pecora</taxon>
        <taxon>Moschidae</taxon>
        <taxon>Moschus</taxon>
    </lineage>
</organism>
<feature type="domain" description="SRCR" evidence="5">
    <location>
        <begin position="846"/>
        <end position="946"/>
    </location>
</feature>
<protein>
    <submittedName>
        <fullName evidence="6">Scavenger receptor family member expressed on T cells 1</fullName>
    </submittedName>
</protein>
<keyword evidence="2" id="KW-0677">Repeat</keyword>
<feature type="domain" description="SRCR" evidence="5">
    <location>
        <begin position="721"/>
        <end position="821"/>
    </location>
</feature>